<dbReference type="PANTHER" id="PTHR34068:SF1">
    <property type="entry name" value="UPF0145 PROTEIN YBJQ"/>
    <property type="match status" value="1"/>
</dbReference>
<dbReference type="RefSeq" id="WP_164566287.1">
    <property type="nucleotide sequence ID" value="NZ_WUFC01000009.1"/>
</dbReference>
<sequence>MQTCKECGQEKPDSEIQLGICDKCFNYGAQSHGSQSSSYGRSNRESDVILTTSIDVPNRQVERVISIIASEAALGMNIFRDIANSFRDFVGGRANSSQKSLREARLACLDGLKREAEAIGADAVIAVDLDYNELSTSGGGGGILFVAASGTAVKLTPL</sequence>
<gene>
    <name evidence="3" type="ORF">GR217_13155</name>
</gene>
<evidence type="ECO:0000313" key="4">
    <source>
        <dbReference type="Proteomes" id="UP000661163"/>
    </source>
</evidence>
<organism evidence="3 4">
    <name type="scientific">Rhizobium ruizarguesonis</name>
    <dbReference type="NCBI Taxonomy" id="2081791"/>
    <lineage>
        <taxon>Bacteria</taxon>
        <taxon>Pseudomonadati</taxon>
        <taxon>Pseudomonadota</taxon>
        <taxon>Alphaproteobacteria</taxon>
        <taxon>Hyphomicrobiales</taxon>
        <taxon>Rhizobiaceae</taxon>
        <taxon>Rhizobium/Agrobacterium group</taxon>
        <taxon>Rhizobium</taxon>
    </lineage>
</organism>
<dbReference type="SUPFAM" id="SSF117782">
    <property type="entry name" value="YbjQ-like"/>
    <property type="match status" value="1"/>
</dbReference>
<reference evidence="3 4" key="1">
    <citation type="submission" date="2019-12" db="EMBL/GenBank/DDBJ databases">
        <title>Rhizobium genotypes associated with high levels of biological nitrogen fixation by grain legumes in a temperate-maritime cropping system.</title>
        <authorList>
            <person name="Maluk M."/>
            <person name="Francesc Ferrando Molina F."/>
            <person name="Lopez Del Egido L."/>
            <person name="Lafos M."/>
            <person name="Langarica-Fuentes A."/>
            <person name="Gebre Yohannes G."/>
            <person name="Young M.W."/>
            <person name="Martin P."/>
            <person name="Gantlett R."/>
            <person name="Kenicer G."/>
            <person name="Hawes C."/>
            <person name="Begg G.S."/>
            <person name="Quilliam R.S."/>
            <person name="Squire G.R."/>
            <person name="Poole P.S."/>
            <person name="Young P.W."/>
            <person name="Iannetta P.M."/>
            <person name="James E.K."/>
        </authorList>
    </citation>
    <scope>NUCLEOTIDE SEQUENCE [LARGE SCALE GENOMIC DNA]</scope>
    <source>
        <strain evidence="3 4">JHI985</strain>
    </source>
</reference>
<evidence type="ECO:0000256" key="1">
    <source>
        <dbReference type="ARBA" id="ARBA00010751"/>
    </source>
</evidence>
<evidence type="ECO:0000313" key="3">
    <source>
        <dbReference type="EMBL" id="NEI48646.1"/>
    </source>
</evidence>
<dbReference type="InterPro" id="IPR002765">
    <property type="entry name" value="UPF0145_YbjQ-like"/>
</dbReference>
<dbReference type="PANTHER" id="PTHR34068">
    <property type="entry name" value="UPF0145 PROTEIN YBJQ"/>
    <property type="match status" value="1"/>
</dbReference>
<dbReference type="HAMAP" id="MF_00338">
    <property type="entry name" value="UPF0145"/>
    <property type="match status" value="1"/>
</dbReference>
<comment type="caution">
    <text evidence="3">The sequence shown here is derived from an EMBL/GenBank/DDBJ whole genome shotgun (WGS) entry which is preliminary data.</text>
</comment>
<dbReference type="InterPro" id="IPR035439">
    <property type="entry name" value="UPF0145_dom_sf"/>
</dbReference>
<protein>
    <recommendedName>
        <fullName evidence="2">UPF0145 protein GR217_13155</fullName>
    </recommendedName>
</protein>
<accession>A0AAE4YPT1</accession>
<comment type="similarity">
    <text evidence="1 2">Belongs to the UPF0145 family.</text>
</comment>
<dbReference type="AlphaFoldDB" id="A0AAE4YPT1"/>
<dbReference type="Pfam" id="PF01906">
    <property type="entry name" value="YbjQ_1"/>
    <property type="match status" value="1"/>
</dbReference>
<dbReference type="Proteomes" id="UP000661163">
    <property type="component" value="Unassembled WGS sequence"/>
</dbReference>
<dbReference type="EMBL" id="WUFC01000009">
    <property type="protein sequence ID" value="NEI48646.1"/>
    <property type="molecule type" value="Genomic_DNA"/>
</dbReference>
<evidence type="ECO:0000256" key="2">
    <source>
        <dbReference type="HAMAP-Rule" id="MF_00338"/>
    </source>
</evidence>
<dbReference type="Gene3D" id="3.30.110.70">
    <property type="entry name" value="Hypothetical protein apc22750. Chain B"/>
    <property type="match status" value="1"/>
</dbReference>
<proteinExistence type="inferred from homology"/>
<name>A0AAE4YPT1_9HYPH</name>